<evidence type="ECO:0000256" key="1">
    <source>
        <dbReference type="SAM" id="MobiDB-lite"/>
    </source>
</evidence>
<protein>
    <recommendedName>
        <fullName evidence="3">Reverse transcriptase domain-containing protein</fullName>
    </recommendedName>
</protein>
<proteinExistence type="predicted"/>
<evidence type="ECO:0008006" key="3">
    <source>
        <dbReference type="Google" id="ProtNLM"/>
    </source>
</evidence>
<sequence>MSSSRFSKLHQLDTFYNALNPNDQDALDSAAGDNFLDKIPRECLSIIKSKSKVQYSQSRVTDSNKLDIRINRFEKSLNDMKASFVTPTAPIKAVKEVCVTRGANHNYNRCPLTRGNEFPVFHDNIQLFQTASVGNFMQGNRESDYDSEEIENFLNDASIPIGVKNFVFNMEEDILFLERFLSEDPSPPPPMIPNQAKSSIEEPEHSFSMGYEHFSTTLVTEFDNVAESSIKSLVPIPRDCEDDVTIHEDDVPIKKSKVHSNPLFKNDEINSDELESLVESNVVESLSTHDALIDSSQKFDNHDEFSGPLILIHIAKEERIRREHVDYISRMEMLFTINPHPHPMEEIDIVTNTDDVLPPGFENDDDSYGEIDVLEELHVDNSTFNSEHEYSNDEASDFDNPSVSLPPPKPPDDNFDFELDAGDEILVVMNVSDEFECIDAKVEFDENDNYSTFMFVIYSKLFSFLLSAESKDTIFDPGISV</sequence>
<evidence type="ECO:0000313" key="2">
    <source>
        <dbReference type="EMBL" id="GEU41042.1"/>
    </source>
</evidence>
<accession>A0A6L2JWU1</accession>
<dbReference type="EMBL" id="BKCJ010001384">
    <property type="protein sequence ID" value="GEU41042.1"/>
    <property type="molecule type" value="Genomic_DNA"/>
</dbReference>
<dbReference type="AlphaFoldDB" id="A0A6L2JWU1"/>
<name>A0A6L2JWU1_TANCI</name>
<feature type="region of interest" description="Disordered" evidence="1">
    <location>
        <begin position="384"/>
        <end position="412"/>
    </location>
</feature>
<gene>
    <name evidence="2" type="ORF">Tci_013020</name>
</gene>
<comment type="caution">
    <text evidence="2">The sequence shown here is derived from an EMBL/GenBank/DDBJ whole genome shotgun (WGS) entry which is preliminary data.</text>
</comment>
<reference evidence="2" key="1">
    <citation type="journal article" date="2019" name="Sci. Rep.">
        <title>Draft genome of Tanacetum cinerariifolium, the natural source of mosquito coil.</title>
        <authorList>
            <person name="Yamashiro T."/>
            <person name="Shiraishi A."/>
            <person name="Satake H."/>
            <person name="Nakayama K."/>
        </authorList>
    </citation>
    <scope>NUCLEOTIDE SEQUENCE</scope>
</reference>
<organism evidence="2">
    <name type="scientific">Tanacetum cinerariifolium</name>
    <name type="common">Dalmatian daisy</name>
    <name type="synonym">Chrysanthemum cinerariifolium</name>
    <dbReference type="NCBI Taxonomy" id="118510"/>
    <lineage>
        <taxon>Eukaryota</taxon>
        <taxon>Viridiplantae</taxon>
        <taxon>Streptophyta</taxon>
        <taxon>Embryophyta</taxon>
        <taxon>Tracheophyta</taxon>
        <taxon>Spermatophyta</taxon>
        <taxon>Magnoliopsida</taxon>
        <taxon>eudicotyledons</taxon>
        <taxon>Gunneridae</taxon>
        <taxon>Pentapetalae</taxon>
        <taxon>asterids</taxon>
        <taxon>campanulids</taxon>
        <taxon>Asterales</taxon>
        <taxon>Asteraceae</taxon>
        <taxon>Asteroideae</taxon>
        <taxon>Anthemideae</taxon>
        <taxon>Anthemidinae</taxon>
        <taxon>Tanacetum</taxon>
    </lineage>
</organism>